<proteinExistence type="predicted"/>
<comment type="caution">
    <text evidence="1">The sequence shown here is derived from an EMBL/GenBank/DDBJ whole genome shotgun (WGS) entry which is preliminary data.</text>
</comment>
<organism evidence="1 2">
    <name type="scientific">Dallia pectoralis</name>
    <name type="common">Alaska blackfish</name>
    <dbReference type="NCBI Taxonomy" id="75939"/>
    <lineage>
        <taxon>Eukaryota</taxon>
        <taxon>Metazoa</taxon>
        <taxon>Chordata</taxon>
        <taxon>Craniata</taxon>
        <taxon>Vertebrata</taxon>
        <taxon>Euteleostomi</taxon>
        <taxon>Actinopterygii</taxon>
        <taxon>Neopterygii</taxon>
        <taxon>Teleostei</taxon>
        <taxon>Protacanthopterygii</taxon>
        <taxon>Esociformes</taxon>
        <taxon>Umbridae</taxon>
        <taxon>Dallia</taxon>
    </lineage>
</organism>
<dbReference type="Proteomes" id="UP001157502">
    <property type="component" value="Chromosome 6"/>
</dbReference>
<gene>
    <name evidence="1" type="ORF">DPEC_G00073820</name>
</gene>
<name>A0ACC2H3H9_DALPE</name>
<sequence length="84" mass="9022">MRATQLETSAELLRTEVTGIPHLPNRVAFISRVSFLEGGHITAHILDRSISHLVLLDSGGAGSWIPAASDTSPTQSCHARLVLH</sequence>
<dbReference type="EMBL" id="CM055733">
    <property type="protein sequence ID" value="KAJ8010320.1"/>
    <property type="molecule type" value="Genomic_DNA"/>
</dbReference>
<accession>A0ACC2H3H9</accession>
<evidence type="ECO:0000313" key="2">
    <source>
        <dbReference type="Proteomes" id="UP001157502"/>
    </source>
</evidence>
<protein>
    <submittedName>
        <fullName evidence="1">Uncharacterized protein</fullName>
    </submittedName>
</protein>
<keyword evidence="2" id="KW-1185">Reference proteome</keyword>
<evidence type="ECO:0000313" key="1">
    <source>
        <dbReference type="EMBL" id="KAJ8010320.1"/>
    </source>
</evidence>
<reference evidence="1" key="1">
    <citation type="submission" date="2021-05" db="EMBL/GenBank/DDBJ databases">
        <authorList>
            <person name="Pan Q."/>
            <person name="Jouanno E."/>
            <person name="Zahm M."/>
            <person name="Klopp C."/>
            <person name="Cabau C."/>
            <person name="Louis A."/>
            <person name="Berthelot C."/>
            <person name="Parey E."/>
            <person name="Roest Crollius H."/>
            <person name="Montfort J."/>
            <person name="Robinson-Rechavi M."/>
            <person name="Bouchez O."/>
            <person name="Lampietro C."/>
            <person name="Lopez Roques C."/>
            <person name="Donnadieu C."/>
            <person name="Postlethwait J."/>
            <person name="Bobe J."/>
            <person name="Dillon D."/>
            <person name="Chandos A."/>
            <person name="von Hippel F."/>
            <person name="Guiguen Y."/>
        </authorList>
    </citation>
    <scope>NUCLEOTIDE SEQUENCE</scope>
    <source>
        <strain evidence="1">YG-Jan2019</strain>
    </source>
</reference>